<evidence type="ECO:0000256" key="1">
    <source>
        <dbReference type="SAM" id="MobiDB-lite"/>
    </source>
</evidence>
<name>A0AAV7RX09_PLEWA</name>
<dbReference type="Proteomes" id="UP001066276">
    <property type="component" value="Chromosome 5"/>
</dbReference>
<feature type="region of interest" description="Disordered" evidence="1">
    <location>
        <begin position="1"/>
        <end position="102"/>
    </location>
</feature>
<gene>
    <name evidence="2" type="ORF">NDU88_009222</name>
</gene>
<comment type="caution">
    <text evidence="2">The sequence shown here is derived from an EMBL/GenBank/DDBJ whole genome shotgun (WGS) entry which is preliminary data.</text>
</comment>
<evidence type="ECO:0000313" key="2">
    <source>
        <dbReference type="EMBL" id="KAJ1156503.1"/>
    </source>
</evidence>
<dbReference type="EMBL" id="JANPWB010000009">
    <property type="protein sequence ID" value="KAJ1156503.1"/>
    <property type="molecule type" value="Genomic_DNA"/>
</dbReference>
<accession>A0AAV7RX09</accession>
<protein>
    <submittedName>
        <fullName evidence="2">Uncharacterized protein</fullName>
    </submittedName>
</protein>
<sequence length="175" mass="19041">MGSTTPPLPVQSFSPPATSGHRPLVRSSRAPPLGAGTARLSAEVGRHLRPMGGAIPSHNRQRSQPSDPPSTRGHHDSALSSRFSSPGLTAAQSKTRRLAMPGPTPAQVCPWSWIVSCGDHTRNSCGAVVSGFGVHVLCVCLIRLLRSFQDYNRVWKRDGFRHPLHPPSWPRPRPW</sequence>
<dbReference type="AlphaFoldDB" id="A0AAV7RX09"/>
<organism evidence="2 3">
    <name type="scientific">Pleurodeles waltl</name>
    <name type="common">Iberian ribbed newt</name>
    <dbReference type="NCBI Taxonomy" id="8319"/>
    <lineage>
        <taxon>Eukaryota</taxon>
        <taxon>Metazoa</taxon>
        <taxon>Chordata</taxon>
        <taxon>Craniata</taxon>
        <taxon>Vertebrata</taxon>
        <taxon>Euteleostomi</taxon>
        <taxon>Amphibia</taxon>
        <taxon>Batrachia</taxon>
        <taxon>Caudata</taxon>
        <taxon>Salamandroidea</taxon>
        <taxon>Salamandridae</taxon>
        <taxon>Pleurodelinae</taxon>
        <taxon>Pleurodeles</taxon>
    </lineage>
</organism>
<keyword evidence="3" id="KW-1185">Reference proteome</keyword>
<reference evidence="2" key="1">
    <citation type="journal article" date="2022" name="bioRxiv">
        <title>Sequencing and chromosome-scale assembly of the giantPleurodeles waltlgenome.</title>
        <authorList>
            <person name="Brown T."/>
            <person name="Elewa A."/>
            <person name="Iarovenko S."/>
            <person name="Subramanian E."/>
            <person name="Araus A.J."/>
            <person name="Petzold A."/>
            <person name="Susuki M."/>
            <person name="Suzuki K.-i.T."/>
            <person name="Hayashi T."/>
            <person name="Toyoda A."/>
            <person name="Oliveira C."/>
            <person name="Osipova E."/>
            <person name="Leigh N.D."/>
            <person name="Simon A."/>
            <person name="Yun M.H."/>
        </authorList>
    </citation>
    <scope>NUCLEOTIDE SEQUENCE</scope>
    <source>
        <strain evidence="2">20211129_DDA</strain>
        <tissue evidence="2">Liver</tissue>
    </source>
</reference>
<proteinExistence type="predicted"/>
<feature type="compositionally biased region" description="Polar residues" evidence="1">
    <location>
        <begin position="78"/>
        <end position="93"/>
    </location>
</feature>
<feature type="compositionally biased region" description="Polar residues" evidence="1">
    <location>
        <begin position="1"/>
        <end position="17"/>
    </location>
</feature>
<evidence type="ECO:0000313" key="3">
    <source>
        <dbReference type="Proteomes" id="UP001066276"/>
    </source>
</evidence>